<dbReference type="Pfam" id="PF06527">
    <property type="entry name" value="TniQ"/>
    <property type="match status" value="1"/>
</dbReference>
<name>A0A0D1V3T9_ANEMI</name>
<dbReference type="AlphaFoldDB" id="A0A0D1V3T9"/>
<gene>
    <name evidence="3" type="ORF">AF333_28545</name>
    <name evidence="4" type="ORF">SAMN04487909_1583</name>
</gene>
<dbReference type="STRING" id="47500.AF333_28545"/>
<organism evidence="3 5">
    <name type="scientific">Aneurinibacillus migulanus</name>
    <name type="common">Bacillus migulanus</name>
    <dbReference type="NCBI Taxonomy" id="47500"/>
    <lineage>
        <taxon>Bacteria</taxon>
        <taxon>Bacillati</taxon>
        <taxon>Bacillota</taxon>
        <taxon>Bacilli</taxon>
        <taxon>Bacillales</taxon>
        <taxon>Paenibacillaceae</taxon>
        <taxon>Aneurinibacillus group</taxon>
        <taxon>Aneurinibacillus</taxon>
    </lineage>
</organism>
<reference evidence="3 5" key="1">
    <citation type="submission" date="2015-07" db="EMBL/GenBank/DDBJ databases">
        <title>Fjat-14205 dsm 2895.</title>
        <authorList>
            <person name="Liu B."/>
            <person name="Wang J."/>
            <person name="Zhu Y."/>
            <person name="Liu G."/>
            <person name="Chen Q."/>
            <person name="Chen Z."/>
            <person name="Lan J."/>
            <person name="Che J."/>
            <person name="Ge C."/>
            <person name="Shi H."/>
            <person name="Pan Z."/>
            <person name="Liu X."/>
        </authorList>
    </citation>
    <scope>NUCLEOTIDE SEQUENCE [LARGE SCALE GENOMIC DNA]</scope>
    <source>
        <strain evidence="3 5">DSM 2895</strain>
    </source>
</reference>
<keyword evidence="5" id="KW-1185">Reference proteome</keyword>
<reference evidence="4 6" key="2">
    <citation type="submission" date="2016-10" db="EMBL/GenBank/DDBJ databases">
        <authorList>
            <person name="de Groot N.N."/>
        </authorList>
    </citation>
    <scope>NUCLEOTIDE SEQUENCE [LARGE SCALE GENOMIC DNA]</scope>
    <source>
        <strain evidence="4 6">DSM 2895</strain>
    </source>
</reference>
<dbReference type="InterPro" id="IPR009492">
    <property type="entry name" value="TniQ"/>
</dbReference>
<dbReference type="EMBL" id="LGUG01000009">
    <property type="protein sequence ID" value="KON90942.1"/>
    <property type="molecule type" value="Genomic_DNA"/>
</dbReference>
<accession>A0A0D1V3T9</accession>
<dbReference type="Proteomes" id="UP000037269">
    <property type="component" value="Unassembled WGS sequence"/>
</dbReference>
<sequence length="617" mass="72843">MLGFFPRLYEDELLYSWLARYHLYSLNESPKQTMEELFGNRTQLAIPDLPTCLAYLHRQLEHFHPVSPEQWITKHTFYCYHTNFALPETREFVYQTMCNGVHKGAIHVMTGVMASGVRDKERLMYCPYCVEEDFQRYGETYWRLSHQLPSVYVCTKHSCILQESTVSFRPKNRQEFVAATRENCSSNRRNVTYSAKTMEHLHVMAYDSIQLAIEGYEFNWEPLQKAYRYLLQHKGIANVKGRVDQHALAQQFQAFYGQEALNLLQSSVDVEDPSCWLKAITRKHRKSFHPVRHLLLIRFLGERIDTILSYASRPYIPFGKSPYPCLNKVCEHYKKDVIRAVHITICTDTRSPVGTFECPACRFTYSRRGPDITGSNRYKIGRIKSFGEVWKHKLYYLINIKRLSYRATAYELGVDTNTVIKYTRKNERVDVLSQKVVQWESDKEKWLELCKTHPEWTVTEIREEHPALYIRLYRNCREWLLTNSPKVKARKIVTSRIDWVIRDSEVLQQVKQAVEHLYQVTPPVRLTVSRIGTEIGQRNLLEKKINKIPETKAFLESATESTEQFQIRRVRFFVEQLHDKGELLEWSLKRLAGLRSDISPVVQAEINRFIQQNEWER</sequence>
<dbReference type="OrthoDB" id="470139at2"/>
<dbReference type="EMBL" id="FNED01000058">
    <property type="protein sequence ID" value="SDK46719.1"/>
    <property type="molecule type" value="Genomic_DNA"/>
</dbReference>
<feature type="domain" description="TniQ" evidence="1">
    <location>
        <begin position="4"/>
        <end position="161"/>
    </location>
</feature>
<proteinExistence type="predicted"/>
<evidence type="ECO:0000313" key="3">
    <source>
        <dbReference type="EMBL" id="KON90942.1"/>
    </source>
</evidence>
<dbReference type="RefSeq" id="WP_043066902.1">
    <property type="nucleotide sequence ID" value="NZ_BJOA01000233.1"/>
</dbReference>
<evidence type="ECO:0000313" key="6">
    <source>
        <dbReference type="Proteomes" id="UP000182836"/>
    </source>
</evidence>
<feature type="domain" description="Transposon Tn7 transposition protein TnsD C-terminal" evidence="2">
    <location>
        <begin position="217"/>
        <end position="555"/>
    </location>
</feature>
<evidence type="ECO:0000313" key="4">
    <source>
        <dbReference type="EMBL" id="SDK46719.1"/>
    </source>
</evidence>
<dbReference type="GeneID" id="42309083"/>
<dbReference type="Pfam" id="PF15978">
    <property type="entry name" value="TnsD"/>
    <property type="match status" value="1"/>
</dbReference>
<evidence type="ECO:0000313" key="5">
    <source>
        <dbReference type="Proteomes" id="UP000037269"/>
    </source>
</evidence>
<evidence type="ECO:0000259" key="2">
    <source>
        <dbReference type="Pfam" id="PF15978"/>
    </source>
</evidence>
<dbReference type="Proteomes" id="UP000182836">
    <property type="component" value="Unassembled WGS sequence"/>
</dbReference>
<evidence type="ECO:0000259" key="1">
    <source>
        <dbReference type="Pfam" id="PF06527"/>
    </source>
</evidence>
<dbReference type="InterPro" id="IPR032750">
    <property type="entry name" value="TnsD_C"/>
</dbReference>
<dbReference type="PATRIC" id="fig|47500.8.peg.1075"/>
<protein>
    <submittedName>
        <fullName evidence="4">TniQ protein</fullName>
    </submittedName>
</protein>